<dbReference type="Proteomes" id="UP000004892">
    <property type="component" value="Unassembled WGS sequence"/>
</dbReference>
<reference evidence="1 2" key="1">
    <citation type="submission" date="2012-01" db="EMBL/GenBank/DDBJ databases">
        <title>The Genome Sequence of Odoribacter laneus YIT 12061.</title>
        <authorList>
            <consortium name="The Broad Institute Genome Sequencing Platform"/>
            <person name="Earl A."/>
            <person name="Ward D."/>
            <person name="Feldgarden M."/>
            <person name="Gevers D."/>
            <person name="Morotomi M."/>
            <person name="Young S.K."/>
            <person name="Zeng Q."/>
            <person name="Gargeya S."/>
            <person name="Fitzgerald M."/>
            <person name="Haas B."/>
            <person name="Abouelleil A."/>
            <person name="Alvarado L."/>
            <person name="Arachchi H.M."/>
            <person name="Berlin A."/>
            <person name="Chapman S.B."/>
            <person name="Gearin G."/>
            <person name="Goldberg J."/>
            <person name="Griggs A."/>
            <person name="Gujja S."/>
            <person name="Hansen M."/>
            <person name="Heiman D."/>
            <person name="Howarth C."/>
            <person name="Larimer J."/>
            <person name="Lui A."/>
            <person name="MacDonald P.J.P."/>
            <person name="McCowen C."/>
            <person name="Montmayeur A."/>
            <person name="Murphy C."/>
            <person name="Neiman D."/>
            <person name="Pearson M."/>
            <person name="Priest M."/>
            <person name="Roberts A."/>
            <person name="Saif S."/>
            <person name="Shea T."/>
            <person name="Sisk P."/>
            <person name="Stolte C."/>
            <person name="Sykes S."/>
            <person name="Wortman J."/>
            <person name="Nusbaum C."/>
            <person name="Birren B."/>
        </authorList>
    </citation>
    <scope>NUCLEOTIDE SEQUENCE [LARGE SCALE GENOMIC DNA]</scope>
    <source>
        <strain evidence="1 2">YIT 12061</strain>
    </source>
</reference>
<dbReference type="HOGENOM" id="CLU_3397629_0_0_10"/>
<accession>H1DEU7</accession>
<dbReference type="PATRIC" id="fig|742817.3.peg.833"/>
<sequence>MQVKIFTLCVEGDEKGEGVWNRFLRSTRIFT</sequence>
<dbReference type="STRING" id="742817.HMPREF9449_00783"/>
<organism evidence="1 2">
    <name type="scientific">Odoribacter laneus YIT 12061</name>
    <dbReference type="NCBI Taxonomy" id="742817"/>
    <lineage>
        <taxon>Bacteria</taxon>
        <taxon>Pseudomonadati</taxon>
        <taxon>Bacteroidota</taxon>
        <taxon>Bacteroidia</taxon>
        <taxon>Bacteroidales</taxon>
        <taxon>Odoribacteraceae</taxon>
        <taxon>Odoribacter</taxon>
    </lineage>
</organism>
<dbReference type="AlphaFoldDB" id="H1DEU7"/>
<evidence type="ECO:0000313" key="2">
    <source>
        <dbReference type="Proteomes" id="UP000004892"/>
    </source>
</evidence>
<comment type="caution">
    <text evidence="1">The sequence shown here is derived from an EMBL/GenBank/DDBJ whole genome shotgun (WGS) entry which is preliminary data.</text>
</comment>
<keyword evidence="2" id="KW-1185">Reference proteome</keyword>
<protein>
    <submittedName>
        <fullName evidence="1">Uncharacterized protein</fullName>
    </submittedName>
</protein>
<name>H1DEU7_9BACT</name>
<evidence type="ECO:0000313" key="1">
    <source>
        <dbReference type="EMBL" id="EHP49560.1"/>
    </source>
</evidence>
<gene>
    <name evidence="1" type="ORF">HMPREF9449_00783</name>
</gene>
<dbReference type="EMBL" id="ADMC01000013">
    <property type="protein sequence ID" value="EHP49560.1"/>
    <property type="molecule type" value="Genomic_DNA"/>
</dbReference>
<proteinExistence type="predicted"/>